<sequence length="431" mass="46019">MKQHLIAKLWEPLAAGLRIPDWMTFIEDKSVIITELDGRVDPVLRLAGLRYWVTREFQPATAEWSPAEKAQGLDRTYRVLLLDDAVADDRLVDRVRQVPTVEDARRLDVVEAAVPPAELAHQTSIGRSRGEAIGLGYAQAATRGRPDVTVAVLDTGVDLGHPELQGRIAQQADFVDLRGLDTSAFVGDVKDYDGVPDDEVGHGTHVAGIIAGRGLQMDEGIAPECRILAVRVLATMKSGDRLVGAGIVDNINPAIKWAVDHGADIINMSLGIKHTGGGLPHQDVIKYALAKNVVVVAASGNDGSPARYYPGALPGVVAVGASDQGGQPARFSSFGAEITVMAPGVNILSSHARHGYAVASGTSQASPFVAGCVALLVAHARNQGRVLTTHDLVEILRNTSDRVDTRTRHRQAGYGLINMTDAMKLLTYSLN</sequence>
<organism evidence="8 9">
    <name type="scientific">Nocardioides zhouii</name>
    <dbReference type="NCBI Taxonomy" id="1168729"/>
    <lineage>
        <taxon>Bacteria</taxon>
        <taxon>Bacillati</taxon>
        <taxon>Actinomycetota</taxon>
        <taxon>Actinomycetes</taxon>
        <taxon>Propionibacteriales</taxon>
        <taxon>Nocardioidaceae</taxon>
        <taxon>Nocardioides</taxon>
    </lineage>
</organism>
<evidence type="ECO:0000256" key="5">
    <source>
        <dbReference type="PROSITE-ProRule" id="PRU01240"/>
    </source>
</evidence>
<keyword evidence="4 5" id="KW-0720">Serine protease</keyword>
<dbReference type="Gene3D" id="3.40.50.200">
    <property type="entry name" value="Peptidase S8/S53 domain"/>
    <property type="match status" value="1"/>
</dbReference>
<evidence type="ECO:0000313" key="9">
    <source>
        <dbReference type="Proteomes" id="UP000291101"/>
    </source>
</evidence>
<dbReference type="InterPro" id="IPR050131">
    <property type="entry name" value="Peptidase_S8_subtilisin-like"/>
</dbReference>
<proteinExistence type="inferred from homology"/>
<protein>
    <submittedName>
        <fullName evidence="8">Peptidase S8</fullName>
    </submittedName>
</protein>
<dbReference type="PROSITE" id="PS00137">
    <property type="entry name" value="SUBTILASE_HIS"/>
    <property type="match status" value="1"/>
</dbReference>
<dbReference type="InterPro" id="IPR000209">
    <property type="entry name" value="Peptidase_S8/S53_dom"/>
</dbReference>
<dbReference type="InterPro" id="IPR036852">
    <property type="entry name" value="Peptidase_S8/S53_dom_sf"/>
</dbReference>
<dbReference type="PANTHER" id="PTHR43806">
    <property type="entry name" value="PEPTIDASE S8"/>
    <property type="match status" value="1"/>
</dbReference>
<dbReference type="AlphaFoldDB" id="A0A4Q2SFJ5"/>
<dbReference type="RefSeq" id="WP_129428962.1">
    <property type="nucleotide sequence ID" value="NZ_SDWV01000034.1"/>
</dbReference>
<evidence type="ECO:0000313" key="8">
    <source>
        <dbReference type="EMBL" id="RYC03823.1"/>
    </source>
</evidence>
<dbReference type="Proteomes" id="UP000291101">
    <property type="component" value="Unassembled WGS sequence"/>
</dbReference>
<evidence type="ECO:0000256" key="6">
    <source>
        <dbReference type="RuleBase" id="RU003355"/>
    </source>
</evidence>
<comment type="caution">
    <text evidence="8">The sequence shown here is derived from an EMBL/GenBank/DDBJ whole genome shotgun (WGS) entry which is preliminary data.</text>
</comment>
<evidence type="ECO:0000256" key="3">
    <source>
        <dbReference type="ARBA" id="ARBA00022801"/>
    </source>
</evidence>
<accession>A0A4Q2SFJ5</accession>
<dbReference type="InterPro" id="IPR022398">
    <property type="entry name" value="Peptidase_S8_His-AS"/>
</dbReference>
<evidence type="ECO:0000259" key="7">
    <source>
        <dbReference type="Pfam" id="PF00082"/>
    </source>
</evidence>
<keyword evidence="2 5" id="KW-0645">Protease</keyword>
<comment type="similarity">
    <text evidence="1 5 6">Belongs to the peptidase S8 family.</text>
</comment>
<name>A0A4Q2SFJ5_9ACTN</name>
<evidence type="ECO:0000256" key="2">
    <source>
        <dbReference type="ARBA" id="ARBA00022670"/>
    </source>
</evidence>
<reference evidence="8 9" key="1">
    <citation type="submission" date="2019-01" db="EMBL/GenBank/DDBJ databases">
        <title>Novel species of Nocardioides.</title>
        <authorList>
            <person name="Liu Q."/>
            <person name="X Y.-H."/>
        </authorList>
    </citation>
    <scope>NUCLEOTIDE SEQUENCE [LARGE SCALE GENOMIC DNA]</scope>
    <source>
        <strain evidence="8 9">HLT2-9</strain>
    </source>
</reference>
<dbReference type="Pfam" id="PF00082">
    <property type="entry name" value="Peptidase_S8"/>
    <property type="match status" value="1"/>
</dbReference>
<keyword evidence="9" id="KW-1185">Reference proteome</keyword>
<dbReference type="PRINTS" id="PR00723">
    <property type="entry name" value="SUBTILISIN"/>
</dbReference>
<evidence type="ECO:0000256" key="1">
    <source>
        <dbReference type="ARBA" id="ARBA00011073"/>
    </source>
</evidence>
<dbReference type="PROSITE" id="PS00136">
    <property type="entry name" value="SUBTILASE_ASP"/>
    <property type="match status" value="1"/>
</dbReference>
<feature type="active site" description="Charge relay system" evidence="5">
    <location>
        <position position="202"/>
    </location>
</feature>
<dbReference type="PROSITE" id="PS51892">
    <property type="entry name" value="SUBTILASE"/>
    <property type="match status" value="1"/>
</dbReference>
<evidence type="ECO:0000256" key="4">
    <source>
        <dbReference type="ARBA" id="ARBA00022825"/>
    </source>
</evidence>
<gene>
    <name evidence="8" type="ORF">EUA94_21485</name>
</gene>
<dbReference type="PROSITE" id="PS00138">
    <property type="entry name" value="SUBTILASE_SER"/>
    <property type="match status" value="1"/>
</dbReference>
<keyword evidence="3 5" id="KW-0378">Hydrolase</keyword>
<dbReference type="SUPFAM" id="SSF52743">
    <property type="entry name" value="Subtilisin-like"/>
    <property type="match status" value="1"/>
</dbReference>
<dbReference type="OrthoDB" id="5165638at2"/>
<dbReference type="InterPro" id="IPR023827">
    <property type="entry name" value="Peptidase_S8_Asp-AS"/>
</dbReference>
<dbReference type="InterPro" id="IPR023828">
    <property type="entry name" value="Peptidase_S8_Ser-AS"/>
</dbReference>
<dbReference type="EMBL" id="SDWV01000034">
    <property type="protein sequence ID" value="RYC03823.1"/>
    <property type="molecule type" value="Genomic_DNA"/>
</dbReference>
<feature type="active site" description="Charge relay system" evidence="5">
    <location>
        <position position="154"/>
    </location>
</feature>
<dbReference type="InterPro" id="IPR015500">
    <property type="entry name" value="Peptidase_S8_subtilisin-rel"/>
</dbReference>
<feature type="active site" description="Charge relay system" evidence="5">
    <location>
        <position position="363"/>
    </location>
</feature>
<dbReference type="PANTHER" id="PTHR43806:SF11">
    <property type="entry name" value="CEREVISIN-RELATED"/>
    <property type="match status" value="1"/>
</dbReference>
<dbReference type="GO" id="GO:0006508">
    <property type="term" value="P:proteolysis"/>
    <property type="evidence" value="ECO:0007669"/>
    <property type="project" value="UniProtKB-KW"/>
</dbReference>
<feature type="domain" description="Peptidase S8/S53" evidence="7">
    <location>
        <begin position="147"/>
        <end position="415"/>
    </location>
</feature>
<dbReference type="GO" id="GO:0004252">
    <property type="term" value="F:serine-type endopeptidase activity"/>
    <property type="evidence" value="ECO:0007669"/>
    <property type="project" value="UniProtKB-UniRule"/>
</dbReference>